<proteinExistence type="inferred from homology"/>
<dbReference type="Pfam" id="PF00528">
    <property type="entry name" value="BPD_transp_1"/>
    <property type="match status" value="1"/>
</dbReference>
<name>A0A6F8XWL9_9ACTN</name>
<accession>A0A6F8XWL9</accession>
<keyword evidence="2 7" id="KW-0813">Transport</keyword>
<protein>
    <submittedName>
        <fullName evidence="10">ABC transporter permease</fullName>
    </submittedName>
</protein>
<evidence type="ECO:0000256" key="4">
    <source>
        <dbReference type="ARBA" id="ARBA00022692"/>
    </source>
</evidence>
<keyword evidence="11" id="KW-1185">Reference proteome</keyword>
<keyword evidence="3" id="KW-1003">Cell membrane</keyword>
<dbReference type="Pfam" id="PF12911">
    <property type="entry name" value="OppC_N"/>
    <property type="match status" value="1"/>
</dbReference>
<evidence type="ECO:0000259" key="9">
    <source>
        <dbReference type="PROSITE" id="PS50928"/>
    </source>
</evidence>
<dbReference type="PROSITE" id="PS50928">
    <property type="entry name" value="ABC_TM1"/>
    <property type="match status" value="1"/>
</dbReference>
<comment type="subcellular location">
    <subcellularLocation>
        <location evidence="1 7">Cell membrane</location>
        <topology evidence="1 7">Multi-pass membrane protein</topology>
    </subcellularLocation>
</comment>
<evidence type="ECO:0000256" key="6">
    <source>
        <dbReference type="ARBA" id="ARBA00023136"/>
    </source>
</evidence>
<evidence type="ECO:0000313" key="10">
    <source>
        <dbReference type="EMBL" id="BCB78244.1"/>
    </source>
</evidence>
<dbReference type="GO" id="GO:0055085">
    <property type="term" value="P:transmembrane transport"/>
    <property type="evidence" value="ECO:0007669"/>
    <property type="project" value="InterPro"/>
</dbReference>
<dbReference type="GO" id="GO:0005886">
    <property type="term" value="C:plasma membrane"/>
    <property type="evidence" value="ECO:0007669"/>
    <property type="project" value="UniProtKB-SubCell"/>
</dbReference>
<dbReference type="CDD" id="cd06261">
    <property type="entry name" value="TM_PBP2"/>
    <property type="match status" value="1"/>
</dbReference>
<sequence>MRTLWRNKLVAIAAGFLVVLVIAAVGSLIWSPFDPYTPNVAMRNQPPMTASDGPIPHLLGTDPLGRDLLVRLLQGARISLGIGLLSVLVSGTFGFLLGLVAGYFRGWVDDLIMRLVDLQMSVPSLLIALLVLYVLGPSILNVVLVLAITRWMVYARVTRGLMLSLRGELFIEAAQSLGASHLRTIFRHMVPNLLAPVLVLATLEMAVMLLTEASLSFLGLGIQPPQSSWGLMLAQGREYLTSAWWLVTFPGLAILLTTLSINLIATWLRARSSDTSRDSLGSGVIEPRPGWPTARPRAR</sequence>
<evidence type="ECO:0000313" key="11">
    <source>
        <dbReference type="Proteomes" id="UP000502508"/>
    </source>
</evidence>
<comment type="similarity">
    <text evidence="7">Belongs to the binding-protein-dependent transport system permease family.</text>
</comment>
<feature type="transmembrane region" description="Helical" evidence="7">
    <location>
        <begin position="125"/>
        <end position="149"/>
    </location>
</feature>
<organism evidence="10 11">
    <name type="scientific">Phytohabitans flavus</name>
    <dbReference type="NCBI Taxonomy" id="1076124"/>
    <lineage>
        <taxon>Bacteria</taxon>
        <taxon>Bacillati</taxon>
        <taxon>Actinomycetota</taxon>
        <taxon>Actinomycetes</taxon>
        <taxon>Micromonosporales</taxon>
        <taxon>Micromonosporaceae</taxon>
    </lineage>
</organism>
<feature type="transmembrane region" description="Helical" evidence="7">
    <location>
        <begin position="193"/>
        <end position="222"/>
    </location>
</feature>
<keyword evidence="6 7" id="KW-0472">Membrane</keyword>
<dbReference type="EMBL" id="AP022870">
    <property type="protein sequence ID" value="BCB78244.1"/>
    <property type="molecule type" value="Genomic_DNA"/>
</dbReference>
<keyword evidence="4 7" id="KW-0812">Transmembrane</keyword>
<dbReference type="KEGG" id="pfla:Pflav_046540"/>
<evidence type="ECO:0000256" key="7">
    <source>
        <dbReference type="RuleBase" id="RU363032"/>
    </source>
</evidence>
<dbReference type="Proteomes" id="UP000502508">
    <property type="component" value="Chromosome"/>
</dbReference>
<feature type="transmembrane region" description="Helical" evidence="7">
    <location>
        <begin position="9"/>
        <end position="30"/>
    </location>
</feature>
<dbReference type="PANTHER" id="PTHR43386:SF1">
    <property type="entry name" value="D,D-DIPEPTIDE TRANSPORT SYSTEM PERMEASE PROTEIN DDPC-RELATED"/>
    <property type="match status" value="1"/>
</dbReference>
<feature type="transmembrane region" description="Helical" evidence="7">
    <location>
        <begin position="78"/>
        <end position="104"/>
    </location>
</feature>
<evidence type="ECO:0000256" key="3">
    <source>
        <dbReference type="ARBA" id="ARBA00022475"/>
    </source>
</evidence>
<reference evidence="10 11" key="2">
    <citation type="submission" date="2020-03" db="EMBL/GenBank/DDBJ databases">
        <authorList>
            <person name="Ichikawa N."/>
            <person name="Kimura A."/>
            <person name="Kitahashi Y."/>
            <person name="Uohara A."/>
        </authorList>
    </citation>
    <scope>NUCLEOTIDE SEQUENCE [LARGE SCALE GENOMIC DNA]</scope>
    <source>
        <strain evidence="10 11">NBRC 107702</strain>
    </source>
</reference>
<dbReference type="SUPFAM" id="SSF161098">
    <property type="entry name" value="MetI-like"/>
    <property type="match status" value="1"/>
</dbReference>
<evidence type="ECO:0000256" key="5">
    <source>
        <dbReference type="ARBA" id="ARBA00022989"/>
    </source>
</evidence>
<dbReference type="AlphaFoldDB" id="A0A6F8XWL9"/>
<keyword evidence="5 7" id="KW-1133">Transmembrane helix</keyword>
<dbReference type="Gene3D" id="1.10.3720.10">
    <property type="entry name" value="MetI-like"/>
    <property type="match status" value="1"/>
</dbReference>
<feature type="transmembrane region" description="Helical" evidence="7">
    <location>
        <begin position="242"/>
        <end position="268"/>
    </location>
</feature>
<feature type="domain" description="ABC transmembrane type-1" evidence="9">
    <location>
        <begin position="76"/>
        <end position="265"/>
    </location>
</feature>
<reference evidence="10 11" key="1">
    <citation type="submission" date="2020-03" db="EMBL/GenBank/DDBJ databases">
        <title>Whole genome shotgun sequence of Phytohabitans flavus NBRC 107702.</title>
        <authorList>
            <person name="Komaki H."/>
            <person name="Tamura T."/>
        </authorList>
    </citation>
    <scope>NUCLEOTIDE SEQUENCE [LARGE SCALE GENOMIC DNA]</scope>
    <source>
        <strain evidence="10 11">NBRC 107702</strain>
    </source>
</reference>
<dbReference type="InterPro" id="IPR050366">
    <property type="entry name" value="BP-dependent_transpt_permease"/>
</dbReference>
<evidence type="ECO:0000256" key="2">
    <source>
        <dbReference type="ARBA" id="ARBA00022448"/>
    </source>
</evidence>
<dbReference type="InterPro" id="IPR025966">
    <property type="entry name" value="OppC_N"/>
</dbReference>
<dbReference type="InterPro" id="IPR000515">
    <property type="entry name" value="MetI-like"/>
</dbReference>
<dbReference type="InterPro" id="IPR035906">
    <property type="entry name" value="MetI-like_sf"/>
</dbReference>
<gene>
    <name evidence="10" type="ORF">Pflav_046540</name>
</gene>
<evidence type="ECO:0000256" key="8">
    <source>
        <dbReference type="SAM" id="MobiDB-lite"/>
    </source>
</evidence>
<dbReference type="RefSeq" id="WP_173037821.1">
    <property type="nucleotide sequence ID" value="NZ_AP022870.1"/>
</dbReference>
<feature type="region of interest" description="Disordered" evidence="8">
    <location>
        <begin position="274"/>
        <end position="299"/>
    </location>
</feature>
<dbReference type="PANTHER" id="PTHR43386">
    <property type="entry name" value="OLIGOPEPTIDE TRANSPORT SYSTEM PERMEASE PROTEIN APPC"/>
    <property type="match status" value="1"/>
</dbReference>
<evidence type="ECO:0000256" key="1">
    <source>
        <dbReference type="ARBA" id="ARBA00004651"/>
    </source>
</evidence>